<reference evidence="11 12" key="1">
    <citation type="submission" date="2016-09" db="EMBL/GenBank/DDBJ databases">
        <title>Extensive genetic diversity and differential bi-allelic expression allows diatom success in the polar Southern Ocean.</title>
        <authorList>
            <consortium name="DOE Joint Genome Institute"/>
            <person name="Mock T."/>
            <person name="Otillar R.P."/>
            <person name="Strauss J."/>
            <person name="Dupont C."/>
            <person name="Frickenhaus S."/>
            <person name="Maumus F."/>
            <person name="Mcmullan M."/>
            <person name="Sanges R."/>
            <person name="Schmutz J."/>
            <person name="Toseland A."/>
            <person name="Valas R."/>
            <person name="Veluchamy A."/>
            <person name="Ward B.J."/>
            <person name="Allen A."/>
            <person name="Barry K."/>
            <person name="Falciatore A."/>
            <person name="Ferrante M."/>
            <person name="Fortunato A.E."/>
            <person name="Gloeckner G."/>
            <person name="Gruber A."/>
            <person name="Hipkin R."/>
            <person name="Janech M."/>
            <person name="Kroth P."/>
            <person name="Leese F."/>
            <person name="Lindquist E."/>
            <person name="Lyon B.R."/>
            <person name="Martin J."/>
            <person name="Mayer C."/>
            <person name="Parker M."/>
            <person name="Quesneville H."/>
            <person name="Raymond J."/>
            <person name="Uhlig C."/>
            <person name="Valentin K.U."/>
            <person name="Worden A.Z."/>
            <person name="Armbrust E.V."/>
            <person name="Bowler C."/>
            <person name="Green B."/>
            <person name="Moulton V."/>
            <person name="Van Oosterhout C."/>
            <person name="Grigoriev I."/>
        </authorList>
    </citation>
    <scope>NUCLEOTIDE SEQUENCE [LARGE SCALE GENOMIC DNA]</scope>
    <source>
        <strain evidence="11 12">CCMP1102</strain>
    </source>
</reference>
<dbReference type="InterPro" id="IPR022674">
    <property type="entry name" value="G6P_DH_NAD-bd"/>
</dbReference>
<keyword evidence="6 7" id="KW-0119">Carbohydrate metabolism</keyword>
<evidence type="ECO:0000256" key="3">
    <source>
        <dbReference type="ARBA" id="ARBA00022526"/>
    </source>
</evidence>
<dbReference type="SUPFAM" id="SSF55347">
    <property type="entry name" value="Glyceraldehyde-3-phosphate dehydrogenase-like, C-terminal domain"/>
    <property type="match status" value="1"/>
</dbReference>
<dbReference type="PRINTS" id="PR00079">
    <property type="entry name" value="G6PDHDRGNASE"/>
</dbReference>
<dbReference type="HAMAP" id="MF_00966">
    <property type="entry name" value="G6PD"/>
    <property type="match status" value="1"/>
</dbReference>
<dbReference type="GO" id="GO:0050661">
    <property type="term" value="F:NADP binding"/>
    <property type="evidence" value="ECO:0007669"/>
    <property type="project" value="InterPro"/>
</dbReference>
<comment type="pathway">
    <text evidence="1 7">Carbohydrate degradation; pentose phosphate pathway; D-ribulose 5-phosphate from D-glucose 6-phosphate (oxidative stage): step 1/3.</text>
</comment>
<dbReference type="SUPFAM" id="SSF51735">
    <property type="entry name" value="NAD(P)-binding Rossmann-fold domains"/>
    <property type="match status" value="1"/>
</dbReference>
<dbReference type="GO" id="GO:0006006">
    <property type="term" value="P:glucose metabolic process"/>
    <property type="evidence" value="ECO:0007669"/>
    <property type="project" value="UniProtKB-KW"/>
</dbReference>
<evidence type="ECO:0000256" key="7">
    <source>
        <dbReference type="RuleBase" id="RU362120"/>
    </source>
</evidence>
<keyword evidence="3 7" id="KW-0313">Glucose metabolism</keyword>
<evidence type="ECO:0000259" key="9">
    <source>
        <dbReference type="Pfam" id="PF00479"/>
    </source>
</evidence>
<dbReference type="InterPro" id="IPR019796">
    <property type="entry name" value="G6P_DH_AS"/>
</dbReference>
<dbReference type="FunCoup" id="A0A1E7FVH2">
    <property type="interactions" value="133"/>
</dbReference>
<organism evidence="11 12">
    <name type="scientific">Fragilariopsis cylindrus CCMP1102</name>
    <dbReference type="NCBI Taxonomy" id="635003"/>
    <lineage>
        <taxon>Eukaryota</taxon>
        <taxon>Sar</taxon>
        <taxon>Stramenopiles</taxon>
        <taxon>Ochrophyta</taxon>
        <taxon>Bacillariophyta</taxon>
        <taxon>Bacillariophyceae</taxon>
        <taxon>Bacillariophycidae</taxon>
        <taxon>Bacillariales</taxon>
        <taxon>Bacillariaceae</taxon>
        <taxon>Fragilariopsis</taxon>
    </lineage>
</organism>
<keyword evidence="12" id="KW-1185">Reference proteome</keyword>
<feature type="compositionally biased region" description="Polar residues" evidence="8">
    <location>
        <begin position="508"/>
        <end position="517"/>
    </location>
</feature>
<accession>A0A1E7FVH2</accession>
<gene>
    <name evidence="11" type="ORF">FRACYDRAFT_179718</name>
</gene>
<evidence type="ECO:0000256" key="4">
    <source>
        <dbReference type="ARBA" id="ARBA00022857"/>
    </source>
</evidence>
<dbReference type="GO" id="GO:0004345">
    <property type="term" value="F:glucose-6-phosphate dehydrogenase activity"/>
    <property type="evidence" value="ECO:0007669"/>
    <property type="project" value="UniProtKB-EC"/>
</dbReference>
<dbReference type="InterPro" id="IPR022675">
    <property type="entry name" value="G6P_DH_C"/>
</dbReference>
<sequence>MVSSALDSLQNFSFRKDSDEILPDPDSVHVAVSKEDWHDEVLSIVVVGASGDLAKKKTYPSLLKLYEENLLPKELTIYGYARSSKTHEGLRQHLYPHLIKTGTSEHIVNSFLERCFYYSGKTYGDESAYTSMIGDLAKFESTSESTVANRLFYLAVPPNVFGESGMVIKKIGMATTGWTRLVIEKPFGHDLDSCNELLKTLSDDFDEECLYRIDHYLGKEVVQNMILFRFSNPIWEPIWNRKSIESVTITFKENIDTNGRGGYFDKFGIIRDILQNHLLQVLTLFAMEPPENDDADSIRDAKVEVLKNMEIISLDDCLLGQYDGYSDDSTIENKDTNCPTYAALRCWIHTPRWEGVPFILQAGKALDEKLCEVRATFKPAKTLASVQSVSKKIEPSELVLRLQPNPAIELHNNTKIPGLSTSPMKSKMTMSYEDIPDLSNPDAYTRLLLSVMRGDQGSFVRDDELRRSWEIFTPLLHAIDDTGVRPLPYKPTSKGPEERVKWMEKMSKATSPLQSSL</sequence>
<dbReference type="Pfam" id="PF02781">
    <property type="entry name" value="G6PD_C"/>
    <property type="match status" value="1"/>
</dbReference>
<dbReference type="UniPathway" id="UPA00115">
    <property type="reaction ID" value="UER00408"/>
</dbReference>
<dbReference type="KEGG" id="fcy:FRACYDRAFT_179718"/>
<feature type="domain" description="Glucose-6-phosphate dehydrogenase NAD-binding" evidence="9">
    <location>
        <begin position="45"/>
        <end position="224"/>
    </location>
</feature>
<evidence type="ECO:0000256" key="2">
    <source>
        <dbReference type="ARBA" id="ARBA00009975"/>
    </source>
</evidence>
<evidence type="ECO:0000313" key="12">
    <source>
        <dbReference type="Proteomes" id="UP000095751"/>
    </source>
</evidence>
<dbReference type="EMBL" id="KV784353">
    <property type="protein sequence ID" value="OEU22115.1"/>
    <property type="molecule type" value="Genomic_DNA"/>
</dbReference>
<feature type="domain" description="Glucose-6-phosphate dehydrogenase C-terminal" evidence="10">
    <location>
        <begin position="227"/>
        <end position="506"/>
    </location>
</feature>
<dbReference type="Pfam" id="PF00479">
    <property type="entry name" value="G6PD_N"/>
    <property type="match status" value="1"/>
</dbReference>
<evidence type="ECO:0000256" key="8">
    <source>
        <dbReference type="SAM" id="MobiDB-lite"/>
    </source>
</evidence>
<dbReference type="AlphaFoldDB" id="A0A1E7FVH2"/>
<comment type="function">
    <text evidence="7">Catalyzes the rate-limiting step of the oxidative pentose-phosphate pathway, which represents a route for the dissimilation of carbohydrates besides glycolysis.</text>
</comment>
<dbReference type="EC" id="1.1.1.49" evidence="7"/>
<dbReference type="InterPro" id="IPR036291">
    <property type="entry name" value="NAD(P)-bd_dom_sf"/>
</dbReference>
<comment type="catalytic activity">
    <reaction evidence="7">
        <text>D-glucose 6-phosphate + NADP(+) = 6-phospho-D-glucono-1,5-lactone + NADPH + H(+)</text>
        <dbReference type="Rhea" id="RHEA:15841"/>
        <dbReference type="ChEBI" id="CHEBI:15378"/>
        <dbReference type="ChEBI" id="CHEBI:57783"/>
        <dbReference type="ChEBI" id="CHEBI:57955"/>
        <dbReference type="ChEBI" id="CHEBI:58349"/>
        <dbReference type="ChEBI" id="CHEBI:61548"/>
        <dbReference type="EC" id="1.1.1.49"/>
    </reaction>
</comment>
<dbReference type="GO" id="GO:0009051">
    <property type="term" value="P:pentose-phosphate shunt, oxidative branch"/>
    <property type="evidence" value="ECO:0007669"/>
    <property type="project" value="TreeGrafter"/>
</dbReference>
<evidence type="ECO:0000259" key="10">
    <source>
        <dbReference type="Pfam" id="PF02781"/>
    </source>
</evidence>
<protein>
    <recommendedName>
        <fullName evidence="7">Glucose-6-phosphate 1-dehydrogenase</fullName>
        <ecNumber evidence="7">1.1.1.49</ecNumber>
    </recommendedName>
</protein>
<dbReference type="Proteomes" id="UP000095751">
    <property type="component" value="Unassembled WGS sequence"/>
</dbReference>
<dbReference type="NCBIfam" id="TIGR00871">
    <property type="entry name" value="zwf"/>
    <property type="match status" value="1"/>
</dbReference>
<evidence type="ECO:0000313" key="11">
    <source>
        <dbReference type="EMBL" id="OEU22115.1"/>
    </source>
</evidence>
<dbReference type="PANTHER" id="PTHR23429">
    <property type="entry name" value="GLUCOSE-6-PHOSPHATE 1-DEHYDROGENASE G6PD"/>
    <property type="match status" value="1"/>
</dbReference>
<name>A0A1E7FVH2_9STRA</name>
<dbReference type="OrthoDB" id="60984at2759"/>
<evidence type="ECO:0000256" key="6">
    <source>
        <dbReference type="ARBA" id="ARBA00023277"/>
    </source>
</evidence>
<dbReference type="InParanoid" id="A0A1E7FVH2"/>
<evidence type="ECO:0000256" key="1">
    <source>
        <dbReference type="ARBA" id="ARBA00004937"/>
    </source>
</evidence>
<dbReference type="Gene3D" id="3.30.360.10">
    <property type="entry name" value="Dihydrodipicolinate Reductase, domain 2"/>
    <property type="match status" value="1"/>
</dbReference>
<dbReference type="PANTHER" id="PTHR23429:SF0">
    <property type="entry name" value="GLUCOSE-6-PHOSPHATE 1-DEHYDROGENASE"/>
    <property type="match status" value="1"/>
</dbReference>
<dbReference type="InterPro" id="IPR001282">
    <property type="entry name" value="G6P_DH"/>
</dbReference>
<evidence type="ECO:0000256" key="5">
    <source>
        <dbReference type="ARBA" id="ARBA00023002"/>
    </source>
</evidence>
<dbReference type="PROSITE" id="PS00069">
    <property type="entry name" value="G6P_DEHYDROGENASE"/>
    <property type="match status" value="1"/>
</dbReference>
<dbReference type="Gene3D" id="3.40.50.720">
    <property type="entry name" value="NAD(P)-binding Rossmann-like Domain"/>
    <property type="match status" value="1"/>
</dbReference>
<keyword evidence="4 7" id="KW-0521">NADP</keyword>
<feature type="region of interest" description="Disordered" evidence="8">
    <location>
        <begin position="483"/>
        <end position="517"/>
    </location>
</feature>
<proteinExistence type="inferred from homology"/>
<comment type="similarity">
    <text evidence="2 7">Belongs to the glucose-6-phosphate dehydrogenase family.</text>
</comment>
<dbReference type="PIRSF" id="PIRSF000110">
    <property type="entry name" value="G6PD"/>
    <property type="match status" value="1"/>
</dbReference>
<feature type="compositionally biased region" description="Basic and acidic residues" evidence="8">
    <location>
        <begin position="495"/>
        <end position="507"/>
    </location>
</feature>
<keyword evidence="5 7" id="KW-0560">Oxidoreductase</keyword>